<dbReference type="InterPro" id="IPR009050">
    <property type="entry name" value="Globin-like_sf"/>
</dbReference>
<dbReference type="EMBL" id="PYLZ01000010">
    <property type="protein sequence ID" value="PSW23091.1"/>
    <property type="molecule type" value="Genomic_DNA"/>
</dbReference>
<comment type="caution">
    <text evidence="1">The sequence shown here is derived from an EMBL/GenBank/DDBJ whole genome shotgun (WGS) entry which is preliminary data.</text>
</comment>
<name>A0A0J8V7Q3_9GAMM</name>
<proteinExistence type="predicted"/>
<dbReference type="GO" id="GO:0019825">
    <property type="term" value="F:oxygen binding"/>
    <property type="evidence" value="ECO:0007669"/>
    <property type="project" value="InterPro"/>
</dbReference>
<keyword evidence="2" id="KW-1185">Reference proteome</keyword>
<dbReference type="STRING" id="680026.AB733_18635"/>
<sequence>MDVIQIFNDSYDRCNRNDEFLDIFYTKFFEKGERFKRMFDGVDMTKQMTMMKASLLIIMLASTSASARTSVRVYALRHGKDGLGIHEEDLNIWFSCLLEAVASCDPYFNPHVEEAWRRCFEDGLQIMREECG</sequence>
<dbReference type="SUPFAM" id="SSF46458">
    <property type="entry name" value="Globin-like"/>
    <property type="match status" value="1"/>
</dbReference>
<dbReference type="CDD" id="cd01040">
    <property type="entry name" value="Mb-like"/>
    <property type="match status" value="1"/>
</dbReference>
<dbReference type="RefSeq" id="WP_048900135.1">
    <property type="nucleotide sequence ID" value="NZ_AP024853.1"/>
</dbReference>
<evidence type="ECO:0000313" key="2">
    <source>
        <dbReference type="Proteomes" id="UP000240481"/>
    </source>
</evidence>
<dbReference type="GO" id="GO:0020037">
    <property type="term" value="F:heme binding"/>
    <property type="evidence" value="ECO:0007669"/>
    <property type="project" value="InterPro"/>
</dbReference>
<evidence type="ECO:0000313" key="1">
    <source>
        <dbReference type="EMBL" id="PSW23091.1"/>
    </source>
</evidence>
<dbReference type="Proteomes" id="UP000240481">
    <property type="component" value="Unassembled WGS sequence"/>
</dbReference>
<dbReference type="Gene3D" id="1.10.490.10">
    <property type="entry name" value="Globins"/>
    <property type="match status" value="1"/>
</dbReference>
<dbReference type="InterPro" id="IPR012292">
    <property type="entry name" value="Globin/Proto"/>
</dbReference>
<accession>A0A0J8V7Q3</accession>
<gene>
    <name evidence="1" type="ORF">C9I94_18120</name>
</gene>
<reference evidence="1 2" key="1">
    <citation type="submission" date="2018-01" db="EMBL/GenBank/DDBJ databases">
        <title>Whole genome sequencing of Histamine producing bacteria.</title>
        <authorList>
            <person name="Butler K."/>
        </authorList>
    </citation>
    <scope>NUCLEOTIDE SEQUENCE [LARGE SCALE GENOMIC DNA]</scope>
    <source>
        <strain evidence="1 2">DSM 24669</strain>
    </source>
</reference>
<organism evidence="1 2">
    <name type="scientific">Photobacterium swingsii</name>
    <dbReference type="NCBI Taxonomy" id="680026"/>
    <lineage>
        <taxon>Bacteria</taxon>
        <taxon>Pseudomonadati</taxon>
        <taxon>Pseudomonadota</taxon>
        <taxon>Gammaproteobacteria</taxon>
        <taxon>Vibrionales</taxon>
        <taxon>Vibrionaceae</taxon>
        <taxon>Photobacterium</taxon>
    </lineage>
</organism>
<dbReference type="AlphaFoldDB" id="A0A0J8V7Q3"/>
<dbReference type="InterPro" id="IPR044399">
    <property type="entry name" value="Mb-like_M"/>
</dbReference>
<dbReference type="OrthoDB" id="980856at2"/>
<protein>
    <submittedName>
        <fullName evidence="1">Globin</fullName>
    </submittedName>
</protein>